<keyword evidence="6" id="KW-0547">Nucleotide-binding</keyword>
<evidence type="ECO:0000256" key="2">
    <source>
        <dbReference type="ARBA" id="ARBA00005417"/>
    </source>
</evidence>
<accession>A0A0G4JYZ8</accession>
<dbReference type="EMBL" id="CGIG01000001">
    <property type="protein sequence ID" value="CPR19129.1"/>
    <property type="molecule type" value="Genomic_DNA"/>
</dbReference>
<dbReference type="SUPFAM" id="SSF52540">
    <property type="entry name" value="P-loop containing nucleoside triphosphate hydrolases"/>
    <property type="match status" value="1"/>
</dbReference>
<evidence type="ECO:0000313" key="12">
    <source>
        <dbReference type="EMBL" id="CPR19129.1"/>
    </source>
</evidence>
<keyword evidence="8" id="KW-0408">Iron</keyword>
<dbReference type="FunFam" id="3.40.50.300:FF:000134">
    <property type="entry name" value="Iron-enterobactin ABC transporter ATP-binding protein"/>
    <property type="match status" value="1"/>
</dbReference>
<evidence type="ECO:0000256" key="3">
    <source>
        <dbReference type="ARBA" id="ARBA00022448"/>
    </source>
</evidence>
<comment type="subcellular location">
    <subcellularLocation>
        <location evidence="1">Cell membrane</location>
        <topology evidence="1">Peripheral membrane protein</topology>
    </subcellularLocation>
</comment>
<keyword evidence="13" id="KW-1185">Reference proteome</keyword>
<keyword evidence="7 12" id="KW-0067">ATP-binding</keyword>
<evidence type="ECO:0000256" key="7">
    <source>
        <dbReference type="ARBA" id="ARBA00022840"/>
    </source>
</evidence>
<dbReference type="GO" id="GO:0006826">
    <property type="term" value="P:iron ion transport"/>
    <property type="evidence" value="ECO:0007669"/>
    <property type="project" value="UniProtKB-KW"/>
</dbReference>
<evidence type="ECO:0000256" key="9">
    <source>
        <dbReference type="ARBA" id="ARBA00023065"/>
    </source>
</evidence>
<proteinExistence type="inferred from homology"/>
<dbReference type="OrthoDB" id="5292475at2"/>
<reference evidence="13" key="1">
    <citation type="submission" date="2015-01" db="EMBL/GenBank/DDBJ databases">
        <authorList>
            <person name="Paterson Steve"/>
        </authorList>
    </citation>
    <scope>NUCLEOTIDE SEQUENCE [LARGE SCALE GENOMIC DNA]</scope>
    <source>
        <strain evidence="13">OBR1</strain>
    </source>
</reference>
<keyword evidence="5" id="KW-0410">Iron transport</keyword>
<dbReference type="InterPro" id="IPR003593">
    <property type="entry name" value="AAA+_ATPase"/>
</dbReference>
<gene>
    <name evidence="12" type="ORF">BN1221_03593</name>
</gene>
<protein>
    <submittedName>
        <fullName evidence="12">Ferric enterobactin transport ATP-binding protein FepC (TC 3.A.1.14.2)</fullName>
    </submittedName>
</protein>
<dbReference type="InterPro" id="IPR027417">
    <property type="entry name" value="P-loop_NTPase"/>
</dbReference>
<dbReference type="InterPro" id="IPR017871">
    <property type="entry name" value="ABC_transporter-like_CS"/>
</dbReference>
<dbReference type="InterPro" id="IPR003439">
    <property type="entry name" value="ABC_transporter-like_ATP-bd"/>
</dbReference>
<name>A0A0G4JYZ8_9GAMM</name>
<evidence type="ECO:0000256" key="8">
    <source>
        <dbReference type="ARBA" id="ARBA00023004"/>
    </source>
</evidence>
<dbReference type="AlphaFoldDB" id="A0A0G4JYZ8"/>
<organism evidence="12 13">
    <name type="scientific">Brenneria goodwinii</name>
    <dbReference type="NCBI Taxonomy" id="1109412"/>
    <lineage>
        <taxon>Bacteria</taxon>
        <taxon>Pseudomonadati</taxon>
        <taxon>Pseudomonadota</taxon>
        <taxon>Gammaproteobacteria</taxon>
        <taxon>Enterobacterales</taxon>
        <taxon>Pectobacteriaceae</taxon>
        <taxon>Brenneria</taxon>
    </lineage>
</organism>
<dbReference type="PANTHER" id="PTHR42771:SF2">
    <property type="entry name" value="IRON(3+)-HYDROXAMATE IMPORT ATP-BINDING PROTEIN FHUC"/>
    <property type="match status" value="1"/>
</dbReference>
<feature type="domain" description="ABC transporter" evidence="11">
    <location>
        <begin position="14"/>
        <end position="250"/>
    </location>
</feature>
<evidence type="ECO:0000256" key="10">
    <source>
        <dbReference type="ARBA" id="ARBA00023136"/>
    </source>
</evidence>
<comment type="similarity">
    <text evidence="2">Belongs to the ABC transporter superfamily.</text>
</comment>
<dbReference type="PANTHER" id="PTHR42771">
    <property type="entry name" value="IRON(3+)-HYDROXAMATE IMPORT ATP-BINDING PROTEIN FHUC"/>
    <property type="match status" value="1"/>
</dbReference>
<dbReference type="GO" id="GO:0005886">
    <property type="term" value="C:plasma membrane"/>
    <property type="evidence" value="ECO:0007669"/>
    <property type="project" value="UniProtKB-SubCell"/>
</dbReference>
<dbReference type="InterPro" id="IPR051535">
    <property type="entry name" value="Siderophore_ABC-ATPase"/>
</dbReference>
<keyword evidence="10" id="KW-0472">Membrane</keyword>
<dbReference type="PROSITE" id="PS00211">
    <property type="entry name" value="ABC_TRANSPORTER_1"/>
    <property type="match status" value="1"/>
</dbReference>
<evidence type="ECO:0000256" key="4">
    <source>
        <dbReference type="ARBA" id="ARBA00022475"/>
    </source>
</evidence>
<evidence type="ECO:0000256" key="6">
    <source>
        <dbReference type="ARBA" id="ARBA00022741"/>
    </source>
</evidence>
<keyword evidence="3" id="KW-0813">Transport</keyword>
<dbReference type="STRING" id="1109412.BN1221_03593"/>
<evidence type="ECO:0000313" key="13">
    <source>
        <dbReference type="Proteomes" id="UP000044377"/>
    </source>
</evidence>
<dbReference type="Gene3D" id="3.40.50.300">
    <property type="entry name" value="P-loop containing nucleotide triphosphate hydrolases"/>
    <property type="match status" value="1"/>
</dbReference>
<dbReference type="GO" id="GO:0005524">
    <property type="term" value="F:ATP binding"/>
    <property type="evidence" value="ECO:0007669"/>
    <property type="project" value="UniProtKB-KW"/>
</dbReference>
<dbReference type="Proteomes" id="UP000044377">
    <property type="component" value="Unassembled WGS sequence"/>
</dbReference>
<dbReference type="GO" id="GO:0016887">
    <property type="term" value="F:ATP hydrolysis activity"/>
    <property type="evidence" value="ECO:0007669"/>
    <property type="project" value="InterPro"/>
</dbReference>
<evidence type="ECO:0000259" key="11">
    <source>
        <dbReference type="PROSITE" id="PS50893"/>
    </source>
</evidence>
<dbReference type="SMART" id="SM00382">
    <property type="entry name" value="AAA"/>
    <property type="match status" value="1"/>
</dbReference>
<evidence type="ECO:0000256" key="5">
    <source>
        <dbReference type="ARBA" id="ARBA00022496"/>
    </source>
</evidence>
<dbReference type="PROSITE" id="PS50893">
    <property type="entry name" value="ABC_TRANSPORTER_2"/>
    <property type="match status" value="1"/>
</dbReference>
<dbReference type="RefSeq" id="WP_048638431.1">
    <property type="nucleotide sequence ID" value="NZ_CGIG01000001.1"/>
</dbReference>
<dbReference type="Pfam" id="PF00005">
    <property type="entry name" value="ABC_tran"/>
    <property type="match status" value="1"/>
</dbReference>
<sequence>MCATERFSPPPPAIESRGLTLGYDRQPIIDALDLTLPANKISVLVGSNGCGKSTLLKSFARLLKPQRGTVMVGGIDIHRQSTACVAKKLAILPQTPVAPEGLTVYQLVKMGRYPHQSWLQQWSSQDEEKVVQALQRTGVTDLRHRPVDSLSGGQRQRVWIAMTLAQDTDIVLLDEPTTYLDLAHQIEVLDLLRELNVHQQKTIVMVLHDLNLACRYAHHMVAVHNRTVYAQGKPGDILSEEMVKTVFNLNSRIITDPFFGTPLCIPFGRDAVGADTDERATPSV</sequence>
<dbReference type="CDD" id="cd03214">
    <property type="entry name" value="ABC_Iron-Siderophores_B12_Hemin"/>
    <property type="match status" value="1"/>
</dbReference>
<keyword evidence="9" id="KW-0406">Ion transport</keyword>
<keyword evidence="4" id="KW-1003">Cell membrane</keyword>
<evidence type="ECO:0000256" key="1">
    <source>
        <dbReference type="ARBA" id="ARBA00004202"/>
    </source>
</evidence>